<proteinExistence type="predicted"/>
<protein>
    <recommendedName>
        <fullName evidence="3">Transglutaminase superfamily protein</fullName>
    </recommendedName>
</protein>
<name>A0ABU6A022_9FLAO</name>
<gene>
    <name evidence="1" type="ORF">U6A24_18210</name>
</gene>
<evidence type="ECO:0008006" key="3">
    <source>
        <dbReference type="Google" id="ProtNLM"/>
    </source>
</evidence>
<evidence type="ECO:0000313" key="2">
    <source>
        <dbReference type="Proteomes" id="UP001327027"/>
    </source>
</evidence>
<dbReference type="RefSeq" id="WP_324181441.1">
    <property type="nucleotide sequence ID" value="NZ_BAABAW010000014.1"/>
</dbReference>
<keyword evidence="2" id="KW-1185">Reference proteome</keyword>
<dbReference type="EMBL" id="JAYKLX010000009">
    <property type="protein sequence ID" value="MEB3347415.1"/>
    <property type="molecule type" value="Genomic_DNA"/>
</dbReference>
<dbReference type="Proteomes" id="UP001327027">
    <property type="component" value="Unassembled WGS sequence"/>
</dbReference>
<accession>A0ABU6A022</accession>
<sequence>MRKIILILLLVGITVTAQDRETLYKEALVSLSEMLTDTTKINFKKAVLLVENAYLHGILDTLAFNDEIDRLTKFTETIYKNRSLLYKERDSLTVKKQAVLFSVLKDTIPYYNETGKYKHIPFTYDFEDIWGRKNWENMFVSKLLQTRKGNCHSLPYLYKILAQELGANAYLALAPNHVYIKNQNKKDGWYNTELTSGQFPNDAWLMASGYIHLDAVVNKLYMEALSDIQSVAMCLIDLAEGYNRAFPANDGSFPLLACEMALKAYPHYINGRILRAETLKRILEQKIQQEGGEFNTKVRENEEYKEAFLFMQNEYATIHHAGYRRMPEKMYLKWLSSLKAEEEKYINKEITNRNKSN</sequence>
<organism evidence="1 2">
    <name type="scientific">Aquimarina gracilis</name>
    <dbReference type="NCBI Taxonomy" id="874422"/>
    <lineage>
        <taxon>Bacteria</taxon>
        <taxon>Pseudomonadati</taxon>
        <taxon>Bacteroidota</taxon>
        <taxon>Flavobacteriia</taxon>
        <taxon>Flavobacteriales</taxon>
        <taxon>Flavobacteriaceae</taxon>
        <taxon>Aquimarina</taxon>
    </lineage>
</organism>
<comment type="caution">
    <text evidence="1">The sequence shown here is derived from an EMBL/GenBank/DDBJ whole genome shotgun (WGS) entry which is preliminary data.</text>
</comment>
<reference evidence="1 2" key="1">
    <citation type="journal article" date="2013" name="Int. J. Syst. Evol. Microbiol.">
        <title>Aquimarina gracilis sp. nov., isolated from the gut microflora of a mussel, Mytilus coruscus, and emended description of Aquimarina spongiae.</title>
        <authorList>
            <person name="Park S.C."/>
            <person name="Choe H.N."/>
            <person name="Baik K.S."/>
            <person name="Seong C.N."/>
        </authorList>
    </citation>
    <scope>NUCLEOTIDE SEQUENCE [LARGE SCALE GENOMIC DNA]</scope>
    <source>
        <strain evidence="1 2">PSC32</strain>
    </source>
</reference>
<evidence type="ECO:0000313" key="1">
    <source>
        <dbReference type="EMBL" id="MEB3347415.1"/>
    </source>
</evidence>